<sequence length="175" mass="19106">MYTLEPQLFSGERAPATKDIATKINTHLTPLTFSFTTAGVTASTLILTKAQIALRDERGVTFLQESWDAVGSVQLGYLRAGNLAADTTALWLLLVFKIAGRPYYIVSRDFQSLPQLIAVLTAHDVDLDDPLDLLPQVLSAPKPLTPQFTADLLAAYPQMIQGTDFPTNARCLAEI</sequence>
<name>A0A0R1FC59_9LACO</name>
<dbReference type="Proteomes" id="UP000051181">
    <property type="component" value="Unassembled WGS sequence"/>
</dbReference>
<gene>
    <name evidence="1" type="ORF">FD22_GL000969</name>
</gene>
<dbReference type="PATRIC" id="fig|913848.6.peg.1001"/>
<dbReference type="AlphaFoldDB" id="A0A0R1FC59"/>
<protein>
    <submittedName>
        <fullName evidence="1">Uncharacterized protein</fullName>
    </submittedName>
</protein>
<comment type="caution">
    <text evidence="1">The sequence shown here is derived from an EMBL/GenBank/DDBJ whole genome shotgun (WGS) entry which is preliminary data.</text>
</comment>
<dbReference type="EMBL" id="AZCN01000024">
    <property type="protein sequence ID" value="KRK17361.1"/>
    <property type="molecule type" value="Genomic_DNA"/>
</dbReference>
<dbReference type="GeneID" id="65916088"/>
<proteinExistence type="predicted"/>
<accession>A0A0R1FC59</accession>
<reference evidence="1 2" key="1">
    <citation type="journal article" date="2015" name="Genome Announc.">
        <title>Expanding the biotechnology potential of lactobacilli through comparative genomics of 213 strains and associated genera.</title>
        <authorList>
            <person name="Sun Z."/>
            <person name="Harris H.M."/>
            <person name="McCann A."/>
            <person name="Guo C."/>
            <person name="Argimon S."/>
            <person name="Zhang W."/>
            <person name="Yang X."/>
            <person name="Jeffery I.B."/>
            <person name="Cooney J.C."/>
            <person name="Kagawa T.F."/>
            <person name="Liu W."/>
            <person name="Song Y."/>
            <person name="Salvetti E."/>
            <person name="Wrobel A."/>
            <person name="Rasinkangas P."/>
            <person name="Parkhill J."/>
            <person name="Rea M.C."/>
            <person name="O'Sullivan O."/>
            <person name="Ritari J."/>
            <person name="Douillard F.P."/>
            <person name="Paul Ross R."/>
            <person name="Yang R."/>
            <person name="Briner A.E."/>
            <person name="Felis G.E."/>
            <person name="de Vos W.M."/>
            <person name="Barrangou R."/>
            <person name="Klaenhammer T.R."/>
            <person name="Caufield P.W."/>
            <person name="Cui Y."/>
            <person name="Zhang H."/>
            <person name="O'Toole P.W."/>
        </authorList>
    </citation>
    <scope>NUCLEOTIDE SEQUENCE [LARGE SCALE GENOMIC DNA]</scope>
    <source>
        <strain evidence="1 2">DSM 20001</strain>
    </source>
</reference>
<organism evidence="1 2">
    <name type="scientific">Loigolactobacillus coryniformis subsp. coryniformis KCTC 3167 = DSM 20001</name>
    <dbReference type="NCBI Taxonomy" id="913848"/>
    <lineage>
        <taxon>Bacteria</taxon>
        <taxon>Bacillati</taxon>
        <taxon>Bacillota</taxon>
        <taxon>Bacilli</taxon>
        <taxon>Lactobacillales</taxon>
        <taxon>Lactobacillaceae</taxon>
        <taxon>Loigolactobacillus</taxon>
    </lineage>
</organism>
<evidence type="ECO:0000313" key="2">
    <source>
        <dbReference type="Proteomes" id="UP000051181"/>
    </source>
</evidence>
<evidence type="ECO:0000313" key="1">
    <source>
        <dbReference type="EMBL" id="KRK17361.1"/>
    </source>
</evidence>
<dbReference type="RefSeq" id="WP_010011576.1">
    <property type="nucleotide sequence ID" value="NZ_AZCN01000024.1"/>
</dbReference>